<keyword evidence="5" id="KW-1185">Reference proteome</keyword>
<feature type="region of interest" description="Disordered" evidence="1">
    <location>
        <begin position="62"/>
        <end position="114"/>
    </location>
</feature>
<feature type="chain" id="PRO_5041307450" evidence="3">
    <location>
        <begin position="19"/>
        <end position="114"/>
    </location>
</feature>
<name>A0AA36GDZ1_9BILA</name>
<gene>
    <name evidence="4" type="ORF">MSPICULIGERA_LOCUS22977</name>
</gene>
<dbReference type="Proteomes" id="UP001177023">
    <property type="component" value="Unassembled WGS sequence"/>
</dbReference>
<sequence>MLMLTLFGTAWMVLRIAGDASSLAARTLSGQVVSSFIYLVLTIGFCYYASANDEGYWKRKGIKETGGWPTPAGGNKSGKPPTTPSPKPSSKSTNSQAQAPNKDVVATPTIVAAI</sequence>
<evidence type="ECO:0000256" key="2">
    <source>
        <dbReference type="SAM" id="Phobius"/>
    </source>
</evidence>
<feature type="non-terminal residue" evidence="4">
    <location>
        <position position="1"/>
    </location>
</feature>
<dbReference type="EMBL" id="CATQJA010002701">
    <property type="protein sequence ID" value="CAJ0584942.1"/>
    <property type="molecule type" value="Genomic_DNA"/>
</dbReference>
<keyword evidence="3" id="KW-0732">Signal</keyword>
<accession>A0AA36GDZ1</accession>
<reference evidence="4" key="1">
    <citation type="submission" date="2023-06" db="EMBL/GenBank/DDBJ databases">
        <authorList>
            <person name="Delattre M."/>
        </authorList>
    </citation>
    <scope>NUCLEOTIDE SEQUENCE</scope>
    <source>
        <strain evidence="4">AF72</strain>
    </source>
</reference>
<feature type="transmembrane region" description="Helical" evidence="2">
    <location>
        <begin position="32"/>
        <end position="50"/>
    </location>
</feature>
<proteinExistence type="predicted"/>
<keyword evidence="2" id="KW-0812">Transmembrane</keyword>
<feature type="signal peptide" evidence="3">
    <location>
        <begin position="1"/>
        <end position="18"/>
    </location>
</feature>
<keyword evidence="2" id="KW-0472">Membrane</keyword>
<dbReference type="AlphaFoldDB" id="A0AA36GDZ1"/>
<evidence type="ECO:0000256" key="3">
    <source>
        <dbReference type="SAM" id="SignalP"/>
    </source>
</evidence>
<comment type="caution">
    <text evidence="4">The sequence shown here is derived from an EMBL/GenBank/DDBJ whole genome shotgun (WGS) entry which is preliminary data.</text>
</comment>
<evidence type="ECO:0000313" key="5">
    <source>
        <dbReference type="Proteomes" id="UP001177023"/>
    </source>
</evidence>
<keyword evidence="2" id="KW-1133">Transmembrane helix</keyword>
<evidence type="ECO:0000313" key="4">
    <source>
        <dbReference type="EMBL" id="CAJ0584942.1"/>
    </source>
</evidence>
<organism evidence="4 5">
    <name type="scientific">Mesorhabditis spiculigera</name>
    <dbReference type="NCBI Taxonomy" id="96644"/>
    <lineage>
        <taxon>Eukaryota</taxon>
        <taxon>Metazoa</taxon>
        <taxon>Ecdysozoa</taxon>
        <taxon>Nematoda</taxon>
        <taxon>Chromadorea</taxon>
        <taxon>Rhabditida</taxon>
        <taxon>Rhabditina</taxon>
        <taxon>Rhabditomorpha</taxon>
        <taxon>Rhabditoidea</taxon>
        <taxon>Rhabditidae</taxon>
        <taxon>Mesorhabditinae</taxon>
        <taxon>Mesorhabditis</taxon>
    </lineage>
</organism>
<evidence type="ECO:0000256" key="1">
    <source>
        <dbReference type="SAM" id="MobiDB-lite"/>
    </source>
</evidence>
<protein>
    <submittedName>
        <fullName evidence="4">Uncharacterized protein</fullName>
    </submittedName>
</protein>